<dbReference type="AlphaFoldDB" id="A0A7M5X885"/>
<evidence type="ECO:0000256" key="1">
    <source>
        <dbReference type="SAM" id="MobiDB-lite"/>
    </source>
</evidence>
<accession>A0A7M5X885</accession>
<dbReference type="EnsemblMetazoa" id="CLYHEMT019224.1">
    <property type="protein sequence ID" value="CLYHEMP019224.1"/>
    <property type="gene ID" value="CLYHEMG019224"/>
</dbReference>
<proteinExistence type="predicted"/>
<feature type="compositionally biased region" description="Basic residues" evidence="1">
    <location>
        <begin position="8"/>
        <end position="22"/>
    </location>
</feature>
<keyword evidence="3" id="KW-1185">Reference proteome</keyword>
<evidence type="ECO:0000313" key="3">
    <source>
        <dbReference type="Proteomes" id="UP000594262"/>
    </source>
</evidence>
<organism evidence="2 3">
    <name type="scientific">Clytia hemisphaerica</name>
    <dbReference type="NCBI Taxonomy" id="252671"/>
    <lineage>
        <taxon>Eukaryota</taxon>
        <taxon>Metazoa</taxon>
        <taxon>Cnidaria</taxon>
        <taxon>Hydrozoa</taxon>
        <taxon>Hydroidolina</taxon>
        <taxon>Leptothecata</taxon>
        <taxon>Obeliida</taxon>
        <taxon>Clytiidae</taxon>
        <taxon>Clytia</taxon>
    </lineage>
</organism>
<dbReference type="Proteomes" id="UP000594262">
    <property type="component" value="Unplaced"/>
</dbReference>
<feature type="region of interest" description="Disordered" evidence="1">
    <location>
        <begin position="1"/>
        <end position="65"/>
    </location>
</feature>
<evidence type="ECO:0000313" key="2">
    <source>
        <dbReference type="EnsemblMetazoa" id="CLYHEMP019224.1"/>
    </source>
</evidence>
<sequence>PVESMKSTRTKKAVAQRRANARARREAREQDVNEQDVNEQATPSSRPRTRSKTAAQREPLPPKVQRVGKFEVSRFIAENGIVDVAHLWAAGRPRMEAGENDLAKFLI</sequence>
<reference evidence="2" key="1">
    <citation type="submission" date="2021-01" db="UniProtKB">
        <authorList>
            <consortium name="EnsemblMetazoa"/>
        </authorList>
    </citation>
    <scope>IDENTIFICATION</scope>
</reference>
<name>A0A7M5X885_9CNID</name>
<protein>
    <submittedName>
        <fullName evidence="2">Uncharacterized protein</fullName>
    </submittedName>
</protein>